<feature type="region of interest" description="Disordered" evidence="2">
    <location>
        <begin position="213"/>
        <end position="233"/>
    </location>
</feature>
<dbReference type="InterPro" id="IPR037026">
    <property type="entry name" value="Vgr_OB-fold_dom_sf"/>
</dbReference>
<comment type="similarity">
    <text evidence="1">Belongs to the VgrG protein family.</text>
</comment>
<dbReference type="AlphaFoldDB" id="A0A7X2LWR8"/>
<keyword evidence="7" id="KW-1185">Reference proteome</keyword>
<dbReference type="InterPro" id="IPR017847">
    <property type="entry name" value="T6SS_RhsGE_Vgr_subset"/>
</dbReference>
<feature type="domain" description="Putative type VI secretion system Rhs element associated Vgr" evidence="5">
    <location>
        <begin position="509"/>
        <end position="617"/>
    </location>
</feature>
<reference evidence="6 7" key="1">
    <citation type="submission" date="2019-11" db="EMBL/GenBank/DDBJ databases">
        <title>Novel species isolated from a subtropical stream in China.</title>
        <authorList>
            <person name="Lu H."/>
        </authorList>
    </citation>
    <scope>NUCLEOTIDE SEQUENCE [LARGE SCALE GENOMIC DNA]</scope>
    <source>
        <strain evidence="6 7">FT92W</strain>
    </source>
</reference>
<evidence type="ECO:0000256" key="2">
    <source>
        <dbReference type="SAM" id="MobiDB-lite"/>
    </source>
</evidence>
<dbReference type="Gene3D" id="3.55.50.10">
    <property type="entry name" value="Baseplate protein-like domains"/>
    <property type="match status" value="1"/>
</dbReference>
<dbReference type="Pfam" id="PF13296">
    <property type="entry name" value="T6SS_Vgr"/>
    <property type="match status" value="1"/>
</dbReference>
<dbReference type="Proteomes" id="UP000446768">
    <property type="component" value="Unassembled WGS sequence"/>
</dbReference>
<dbReference type="SUPFAM" id="SSF69279">
    <property type="entry name" value="Phage tail proteins"/>
    <property type="match status" value="2"/>
</dbReference>
<feature type="domain" description="DUF2345" evidence="4">
    <location>
        <begin position="649"/>
        <end position="791"/>
    </location>
</feature>
<evidence type="ECO:0000259" key="4">
    <source>
        <dbReference type="Pfam" id="PF10106"/>
    </source>
</evidence>
<feature type="region of interest" description="Disordered" evidence="2">
    <location>
        <begin position="892"/>
        <end position="912"/>
    </location>
</feature>
<dbReference type="InterPro" id="IPR006531">
    <property type="entry name" value="Gp5/Vgr_OB"/>
</dbReference>
<feature type="compositionally biased region" description="Basic and acidic residues" evidence="2">
    <location>
        <begin position="797"/>
        <end position="809"/>
    </location>
</feature>
<dbReference type="InterPro" id="IPR028244">
    <property type="entry name" value="T6SS_Rhs_Vgr_dom"/>
</dbReference>
<feature type="compositionally biased region" description="Basic and acidic residues" evidence="2">
    <location>
        <begin position="900"/>
        <end position="912"/>
    </location>
</feature>
<evidence type="ECO:0000259" key="3">
    <source>
        <dbReference type="Pfam" id="PF04717"/>
    </source>
</evidence>
<evidence type="ECO:0000256" key="1">
    <source>
        <dbReference type="ARBA" id="ARBA00005558"/>
    </source>
</evidence>
<dbReference type="SUPFAM" id="SSF69255">
    <property type="entry name" value="gp5 N-terminal domain-like"/>
    <property type="match status" value="1"/>
</dbReference>
<dbReference type="InterPro" id="IPR018769">
    <property type="entry name" value="VgrG2_DUF2345"/>
</dbReference>
<evidence type="ECO:0000259" key="5">
    <source>
        <dbReference type="Pfam" id="PF13296"/>
    </source>
</evidence>
<dbReference type="Pfam" id="PF04717">
    <property type="entry name" value="Phage_base_V"/>
    <property type="match status" value="1"/>
</dbReference>
<dbReference type="Gene3D" id="2.40.50.230">
    <property type="entry name" value="Gp5 N-terminal domain"/>
    <property type="match status" value="1"/>
</dbReference>
<dbReference type="InterPro" id="IPR006533">
    <property type="entry name" value="T6SS_Vgr_RhsGE"/>
</dbReference>
<name>A0A7X2LWR8_9BURK</name>
<dbReference type="RefSeq" id="WP_154381667.1">
    <property type="nucleotide sequence ID" value="NZ_WKJJ01000030.1"/>
</dbReference>
<sequence length="912" mass="101491">MDGARTWIQSVLDGESQHGRLLTMDFPRGDGPEYAVLLVNTLHAREEMSRSFRYEAELLSDDAHIALTSMMGKMVTISLVRNDGSLRHFNGYVTEFSLLGADGGLAKYRMVLEPWMAFVRLRQDCVGFHGRTLQQITELTLRHCVQHDWQTRLYHGDPPITCANQYNETDYNHLHRRWEARGWHYWYEHRANGHTLWLGDDTMMLDPIDARDGTEAPDGMPFRSEAGSKEDDSIHQWQAVRRIGANRLTLSTFDYKNPSPQHISAQTRYLQGDLFEHEVHEYAGARAYQGSREGEPLAQRRSDGREALYQTFEASGNDRNAQPGRCFKLEEHFSGQAPAKEIGDASREGRSYLILAVEHNASNNYQDGRHAESRYTNRFTCIRQERRWYPERGYHSQPCADPGVQTAIVVGPAGEEIYTDDLGRIKVQFHWDRLGTGTGGTEPWVRVAMPVAGAGFGQIGLPRVGQEVVVQFVNGNVDHPIVTGVVYNGRHAPPWELRGQRALSGWRSRELGGSRGNQLVMDDTRDQLQAQLRSDHLHSQLALGHIVRVESKAGRGEVRGEGFELRTDGHGVVRAGRGMLVTTEERAGAASHAKSMGGPIRQLAAASEVHRQMAEEAQRHGALDAMSQQGAVVLELKKQKDDVKGHDGNAHPELAQPHLVLAGVAGIETVTPQSTHVASGEHTALSAGRSLSLAAGDSLFASIRETFRLFVHKAGMKLVAAAGKVSVRAESDDVEVVAQKVLTLLSQSDWVDIRGRKGVRLHGGDCMVEISERVQFFTPKPTLFHGNLETLGPKNRPQPEPEKKEMVDPKKRMQVTLLAHPEDTAGLADVPYALYKGDTLVQESLTDSDGCIEFEHDDGVTDYRIELPNGAEFELKVHPKLAANGTVDYEEHVLSNQGRRAMDGTAEGRRHE</sequence>
<feature type="region of interest" description="Disordered" evidence="2">
    <location>
        <begin position="788"/>
        <end position="809"/>
    </location>
</feature>
<evidence type="ECO:0000313" key="7">
    <source>
        <dbReference type="Proteomes" id="UP000446768"/>
    </source>
</evidence>
<evidence type="ECO:0000313" key="6">
    <source>
        <dbReference type="EMBL" id="MRV76293.1"/>
    </source>
</evidence>
<organism evidence="6 7">
    <name type="scientific">Pseudoduganella rivuli</name>
    <dbReference type="NCBI Taxonomy" id="2666085"/>
    <lineage>
        <taxon>Bacteria</taxon>
        <taxon>Pseudomonadati</taxon>
        <taxon>Pseudomonadota</taxon>
        <taxon>Betaproteobacteria</taxon>
        <taxon>Burkholderiales</taxon>
        <taxon>Oxalobacteraceae</taxon>
        <taxon>Telluria group</taxon>
        <taxon>Pseudoduganella</taxon>
    </lineage>
</organism>
<gene>
    <name evidence="6" type="primary">tssI</name>
    <name evidence="6" type="ORF">GJ700_31745</name>
</gene>
<feature type="domain" description="Gp5/Type VI secretion system Vgr protein OB-fold" evidence="3">
    <location>
        <begin position="419"/>
        <end position="487"/>
    </location>
</feature>
<dbReference type="Gene3D" id="2.30.110.50">
    <property type="match status" value="1"/>
</dbReference>
<dbReference type="Gene3D" id="4.10.220.110">
    <property type="match status" value="1"/>
</dbReference>
<dbReference type="EMBL" id="WKJJ01000030">
    <property type="protein sequence ID" value="MRV76293.1"/>
    <property type="molecule type" value="Genomic_DNA"/>
</dbReference>
<protein>
    <submittedName>
        <fullName evidence="6">Type VI secretion system tip protein VgrG</fullName>
    </submittedName>
</protein>
<dbReference type="NCBIfam" id="TIGR01646">
    <property type="entry name" value="vgr_GE"/>
    <property type="match status" value="1"/>
</dbReference>
<dbReference type="Pfam" id="PF05954">
    <property type="entry name" value="Phage_GPD"/>
    <property type="match status" value="1"/>
</dbReference>
<accession>A0A7X2LWR8</accession>
<dbReference type="NCBIfam" id="TIGR03361">
    <property type="entry name" value="VI_Rhs_Vgr"/>
    <property type="match status" value="1"/>
</dbReference>
<dbReference type="Pfam" id="PF10106">
    <property type="entry name" value="DUF2345"/>
    <property type="match status" value="1"/>
</dbReference>
<dbReference type="SUPFAM" id="SSF69349">
    <property type="entry name" value="Phage fibre proteins"/>
    <property type="match status" value="1"/>
</dbReference>
<proteinExistence type="inferred from homology"/>
<comment type="caution">
    <text evidence="6">The sequence shown here is derived from an EMBL/GenBank/DDBJ whole genome shotgun (WGS) entry which is preliminary data.</text>
</comment>